<protein>
    <submittedName>
        <fullName evidence="1">Uncharacterized protein</fullName>
    </submittedName>
</protein>
<keyword evidence="2" id="KW-1185">Reference proteome</keyword>
<evidence type="ECO:0000313" key="1">
    <source>
        <dbReference type="EMBL" id="WOO40542.1"/>
    </source>
</evidence>
<organism evidence="1 2">
    <name type="scientific">Rubellicoccus peritrichatus</name>
    <dbReference type="NCBI Taxonomy" id="3080537"/>
    <lineage>
        <taxon>Bacteria</taxon>
        <taxon>Pseudomonadati</taxon>
        <taxon>Verrucomicrobiota</taxon>
        <taxon>Opitutia</taxon>
        <taxon>Puniceicoccales</taxon>
        <taxon>Cerasicoccaceae</taxon>
        <taxon>Rubellicoccus</taxon>
    </lineage>
</organism>
<dbReference type="Proteomes" id="UP001304300">
    <property type="component" value="Chromosome"/>
</dbReference>
<gene>
    <name evidence="1" type="ORF">RZN69_18120</name>
</gene>
<dbReference type="RefSeq" id="WP_317832649.1">
    <property type="nucleotide sequence ID" value="NZ_CP136920.1"/>
</dbReference>
<reference evidence="1 2" key="1">
    <citation type="submission" date="2023-10" db="EMBL/GenBank/DDBJ databases">
        <title>Rubellicoccus peritrichatus gen. nov., sp. nov., isolated from an algae of coral reef tank.</title>
        <authorList>
            <person name="Luo J."/>
        </authorList>
    </citation>
    <scope>NUCLEOTIDE SEQUENCE [LARGE SCALE GENOMIC DNA]</scope>
    <source>
        <strain evidence="1 2">CR14</strain>
    </source>
</reference>
<evidence type="ECO:0000313" key="2">
    <source>
        <dbReference type="Proteomes" id="UP001304300"/>
    </source>
</evidence>
<name>A0AAQ3L8B8_9BACT</name>
<sequence>MGDTQRQVIEWASSDARQKLEKMGIDYGGIATLDACIQRVQAEAADNAMTKESK</sequence>
<dbReference type="AlphaFoldDB" id="A0AAQ3L8B8"/>
<accession>A0AAQ3L8B8</accession>
<dbReference type="EMBL" id="CP136920">
    <property type="protein sequence ID" value="WOO40542.1"/>
    <property type="molecule type" value="Genomic_DNA"/>
</dbReference>
<proteinExistence type="predicted"/>
<dbReference type="KEGG" id="puo:RZN69_18120"/>